<dbReference type="FunFam" id="2.40.100.10:FF:000007">
    <property type="entry name" value="Peptidyl-prolyl cis-trans isomerase CWC27 homolog"/>
    <property type="match status" value="1"/>
</dbReference>
<dbReference type="GO" id="GO:0071013">
    <property type="term" value="C:catalytic step 2 spliceosome"/>
    <property type="evidence" value="ECO:0007669"/>
    <property type="project" value="TreeGrafter"/>
</dbReference>
<dbReference type="PROSITE" id="PS00170">
    <property type="entry name" value="CSA_PPIASE_1"/>
    <property type="match status" value="1"/>
</dbReference>
<evidence type="ECO:0000256" key="5">
    <source>
        <dbReference type="ARBA" id="ARBA00042090"/>
    </source>
</evidence>
<proteinExistence type="inferred from homology"/>
<name>A0A3P6SMT5_LITSI</name>
<comment type="similarity">
    <text evidence="2">Belongs to the cyclophilin-type PPIase family.</text>
</comment>
<evidence type="ECO:0000256" key="6">
    <source>
        <dbReference type="ARBA" id="ARBA00046368"/>
    </source>
</evidence>
<feature type="compositionally biased region" description="Acidic residues" evidence="7">
    <location>
        <begin position="307"/>
        <end position="318"/>
    </location>
</feature>
<dbReference type="Pfam" id="PF00160">
    <property type="entry name" value="Pro_isomerase"/>
    <property type="match status" value="1"/>
</dbReference>
<evidence type="ECO:0000256" key="4">
    <source>
        <dbReference type="ARBA" id="ARBA00040027"/>
    </source>
</evidence>
<dbReference type="GO" id="GO:0003755">
    <property type="term" value="F:peptidyl-prolyl cis-trans isomerase activity"/>
    <property type="evidence" value="ECO:0007669"/>
    <property type="project" value="InterPro"/>
</dbReference>
<evidence type="ECO:0000256" key="7">
    <source>
        <dbReference type="SAM" id="MobiDB-lite"/>
    </source>
</evidence>
<feature type="compositionally biased region" description="Basic and acidic residues" evidence="7">
    <location>
        <begin position="286"/>
        <end position="296"/>
    </location>
</feature>
<keyword evidence="3" id="KW-0539">Nucleus</keyword>
<feature type="region of interest" description="Disordered" evidence="7">
    <location>
        <begin position="414"/>
        <end position="435"/>
    </location>
</feature>
<feature type="region of interest" description="Disordered" evidence="7">
    <location>
        <begin position="271"/>
        <end position="319"/>
    </location>
</feature>
<evidence type="ECO:0000256" key="3">
    <source>
        <dbReference type="ARBA" id="ARBA00023242"/>
    </source>
</evidence>
<feature type="region of interest" description="Disordered" evidence="7">
    <location>
        <begin position="377"/>
        <end position="398"/>
    </location>
</feature>
<dbReference type="PANTHER" id="PTHR45625">
    <property type="entry name" value="PEPTIDYL-PROLYL CIS-TRANS ISOMERASE-RELATED"/>
    <property type="match status" value="1"/>
</dbReference>
<dbReference type="OMA" id="YAFKEPF"/>
<dbReference type="AlphaFoldDB" id="A0A3P6SMT5"/>
<evidence type="ECO:0000256" key="1">
    <source>
        <dbReference type="ARBA" id="ARBA00004123"/>
    </source>
</evidence>
<comment type="subcellular location">
    <subcellularLocation>
        <location evidence="1">Nucleus</location>
    </subcellularLocation>
</comment>
<dbReference type="Gene3D" id="2.40.100.10">
    <property type="entry name" value="Cyclophilin-like"/>
    <property type="match status" value="1"/>
</dbReference>
<evidence type="ECO:0000259" key="8">
    <source>
        <dbReference type="PROSITE" id="PS50072"/>
    </source>
</evidence>
<sequence length="500" mass="57498">MYIGFLFLVSSLGAKYEDKVISMSNIYVNEPATCGKVCMKTTVGDIDIELWSKECPLACRNFIQLCMEGYYNGTIFHRVIKDFIVQGGDPTGTGEGGESIYASSFKNEFHQRLKFNRRGLVGMASGTDGMNGSQFFFTLNATPDLDKKHTLFGKVVGNTLFNMLHLGECETGEDDKPITKQKILQVEILNNPFSDIVPREKKKDKRKKEKIREKKDIKKNLTLLSFGDEAEEDEIELQEANKKLKCKSKSAHDVLTDETLSKELAVPMEELVEASGTPDTEDTEEREARIERIKEKLNKRKRKANDDDLGEEEDEDLDSMIKQEMNDRQKEELEKITAEVKLIQKDLKAMLKPKKEKEEIEEEKLLTEATKKHLEMKQKFRENAKVKLKSKDPRRQDETMSMLEKILAEHEGMKSIIPARAPNPKKEEEEEEYEVPVGKLNYDNEEDLDTVEILAHKFVAPEEDSKVSKAKDANLREESEDWYDITDPRNKINQRRRGIV</sequence>
<protein>
    <recommendedName>
        <fullName evidence="4">Spliceosome-associated protein CWC27 homolog</fullName>
    </recommendedName>
    <alternativeName>
        <fullName evidence="5">Probable inactive peptidyl-prolyl cis-trans isomerase CWC27 homolog</fullName>
    </alternativeName>
</protein>
<dbReference type="InterPro" id="IPR029000">
    <property type="entry name" value="Cyclophilin-like_dom_sf"/>
</dbReference>
<keyword evidence="10" id="KW-1185">Reference proteome</keyword>
<evidence type="ECO:0000256" key="2">
    <source>
        <dbReference type="ARBA" id="ARBA00007365"/>
    </source>
</evidence>
<dbReference type="GO" id="GO:0006457">
    <property type="term" value="P:protein folding"/>
    <property type="evidence" value="ECO:0007669"/>
    <property type="project" value="InterPro"/>
</dbReference>
<dbReference type="PANTHER" id="PTHR45625:SF6">
    <property type="entry name" value="SPLICEOSOME-ASSOCIATED PROTEIN CWC27 HOMOLOG"/>
    <property type="match status" value="1"/>
</dbReference>
<dbReference type="STRING" id="42156.A0A3P6SMT5"/>
<dbReference type="InterPro" id="IPR020892">
    <property type="entry name" value="Cyclophilin-type_PPIase_CS"/>
</dbReference>
<gene>
    <name evidence="9" type="ORF">NLS_LOCUS1840</name>
</gene>
<evidence type="ECO:0000313" key="9">
    <source>
        <dbReference type="EMBL" id="VDK72629.1"/>
    </source>
</evidence>
<dbReference type="PRINTS" id="PR00153">
    <property type="entry name" value="CSAPPISMRASE"/>
</dbReference>
<dbReference type="InterPro" id="IPR002130">
    <property type="entry name" value="Cyclophilin-type_PPIase_dom"/>
</dbReference>
<dbReference type="PROSITE" id="PS50072">
    <property type="entry name" value="CSA_PPIASE_2"/>
    <property type="match status" value="1"/>
</dbReference>
<dbReference type="EMBL" id="UYRX01000074">
    <property type="protein sequence ID" value="VDK72629.1"/>
    <property type="molecule type" value="Genomic_DNA"/>
</dbReference>
<dbReference type="Proteomes" id="UP000277928">
    <property type="component" value="Unassembled WGS sequence"/>
</dbReference>
<dbReference type="SUPFAM" id="SSF50891">
    <property type="entry name" value="Cyclophilin-like"/>
    <property type="match status" value="1"/>
</dbReference>
<feature type="domain" description="PPIase cyclophilin-type" evidence="8">
    <location>
        <begin position="41"/>
        <end position="188"/>
    </location>
</feature>
<dbReference type="InterPro" id="IPR044666">
    <property type="entry name" value="Cyclophilin_A-like"/>
</dbReference>
<evidence type="ECO:0000313" key="10">
    <source>
        <dbReference type="Proteomes" id="UP000277928"/>
    </source>
</evidence>
<dbReference type="OrthoDB" id="442970at2759"/>
<reference evidence="9 10" key="1">
    <citation type="submission" date="2018-08" db="EMBL/GenBank/DDBJ databases">
        <authorList>
            <person name="Laetsch R D."/>
            <person name="Stevens L."/>
            <person name="Kumar S."/>
            <person name="Blaxter L. M."/>
        </authorList>
    </citation>
    <scope>NUCLEOTIDE SEQUENCE [LARGE SCALE GENOMIC DNA]</scope>
</reference>
<organism evidence="9 10">
    <name type="scientific">Litomosoides sigmodontis</name>
    <name type="common">Filarial nematode worm</name>
    <dbReference type="NCBI Taxonomy" id="42156"/>
    <lineage>
        <taxon>Eukaryota</taxon>
        <taxon>Metazoa</taxon>
        <taxon>Ecdysozoa</taxon>
        <taxon>Nematoda</taxon>
        <taxon>Chromadorea</taxon>
        <taxon>Rhabditida</taxon>
        <taxon>Spirurina</taxon>
        <taxon>Spiruromorpha</taxon>
        <taxon>Filarioidea</taxon>
        <taxon>Onchocercidae</taxon>
        <taxon>Litomosoides</taxon>
    </lineage>
</organism>
<accession>A0A3P6SMT5</accession>
<comment type="subunit">
    <text evidence="6">Part of the activated spliceosome B/catalytic step 1 spliceosome, one of the forms of the spliceosome which has a well-formed active site but still cannot catalyze the branching reaction and is composed at least of 52 proteins, the U2, U5 and U6 snRNAs and the pre-mRNA. Recruited during early steps of activated spliceosome B maturation, it is probably one of the first proteins released from this complex as he matures to the spliceosome C complex. Component of the minor spliceosome, which splices U12-type introns.</text>
</comment>
<dbReference type="CDD" id="cd01925">
    <property type="entry name" value="cyclophilin_CeCYP16-like"/>
    <property type="match status" value="1"/>
</dbReference>